<accession>A0A5N5KAX2</accession>
<evidence type="ECO:0000313" key="4">
    <source>
        <dbReference type="Proteomes" id="UP000326939"/>
    </source>
</evidence>
<dbReference type="InterPro" id="IPR011992">
    <property type="entry name" value="EF-hand-dom_pair"/>
</dbReference>
<dbReference type="Pfam" id="PF13499">
    <property type="entry name" value="EF-hand_7"/>
    <property type="match status" value="1"/>
</dbReference>
<keyword evidence="1" id="KW-0106">Calcium</keyword>
<proteinExistence type="predicted"/>
<keyword evidence="4" id="KW-1185">Reference proteome</keyword>
<feature type="domain" description="EF-hand" evidence="2">
    <location>
        <begin position="25"/>
        <end position="60"/>
    </location>
</feature>
<dbReference type="InterPro" id="IPR018247">
    <property type="entry name" value="EF_Hand_1_Ca_BS"/>
</dbReference>
<dbReference type="PROSITE" id="PS50222">
    <property type="entry name" value="EF_HAND_2"/>
    <property type="match status" value="1"/>
</dbReference>
<dbReference type="Proteomes" id="UP000326939">
    <property type="component" value="Chromosome 14"/>
</dbReference>
<gene>
    <name evidence="3" type="ORF">DKX38_020552</name>
</gene>
<comment type="caution">
    <text evidence="3">The sequence shown here is derived from an EMBL/GenBank/DDBJ whole genome shotgun (WGS) entry which is preliminary data.</text>
</comment>
<protein>
    <recommendedName>
        <fullName evidence="2">EF-hand domain-containing protein</fullName>
    </recommendedName>
</protein>
<dbReference type="InterPro" id="IPR002048">
    <property type="entry name" value="EF_hand_dom"/>
</dbReference>
<organism evidence="3 4">
    <name type="scientific">Salix brachista</name>
    <dbReference type="NCBI Taxonomy" id="2182728"/>
    <lineage>
        <taxon>Eukaryota</taxon>
        <taxon>Viridiplantae</taxon>
        <taxon>Streptophyta</taxon>
        <taxon>Embryophyta</taxon>
        <taxon>Tracheophyta</taxon>
        <taxon>Spermatophyta</taxon>
        <taxon>Magnoliopsida</taxon>
        <taxon>eudicotyledons</taxon>
        <taxon>Gunneridae</taxon>
        <taxon>Pentapetalae</taxon>
        <taxon>rosids</taxon>
        <taxon>fabids</taxon>
        <taxon>Malpighiales</taxon>
        <taxon>Salicaceae</taxon>
        <taxon>Saliceae</taxon>
        <taxon>Salix</taxon>
    </lineage>
</organism>
<reference evidence="4" key="1">
    <citation type="journal article" date="2019" name="Gigascience">
        <title>De novo genome assembly of the endangered Acer yangbiense, a plant species with extremely small populations endemic to Yunnan Province, China.</title>
        <authorList>
            <person name="Yang J."/>
            <person name="Wariss H.M."/>
            <person name="Tao L."/>
            <person name="Zhang R."/>
            <person name="Yun Q."/>
            <person name="Hollingsworth P."/>
            <person name="Dao Z."/>
            <person name="Luo G."/>
            <person name="Guo H."/>
            <person name="Ma Y."/>
            <person name="Sun W."/>
        </authorList>
    </citation>
    <scope>NUCLEOTIDE SEQUENCE [LARGE SCALE GENOMIC DNA]</scope>
    <source>
        <strain evidence="4">cv. br00</strain>
    </source>
</reference>
<dbReference type="PROSITE" id="PS00018">
    <property type="entry name" value="EF_HAND_1"/>
    <property type="match status" value="1"/>
</dbReference>
<dbReference type="GO" id="GO:0005509">
    <property type="term" value="F:calcium ion binding"/>
    <property type="evidence" value="ECO:0007669"/>
    <property type="project" value="InterPro"/>
</dbReference>
<dbReference type="EMBL" id="VDCV01000014">
    <property type="protein sequence ID" value="KAB5526705.1"/>
    <property type="molecule type" value="Genomic_DNA"/>
</dbReference>
<dbReference type="Gene3D" id="1.10.238.10">
    <property type="entry name" value="EF-hand"/>
    <property type="match status" value="1"/>
</dbReference>
<evidence type="ECO:0000256" key="1">
    <source>
        <dbReference type="ARBA" id="ARBA00022837"/>
    </source>
</evidence>
<dbReference type="AlphaFoldDB" id="A0A5N5KAX2"/>
<evidence type="ECO:0000313" key="3">
    <source>
        <dbReference type="EMBL" id="KAB5526705.1"/>
    </source>
</evidence>
<sequence>MFPSTHRLKNIDKGCGKPVTLASPLDEEQLNKIFDRFDSNGDGHLSWEELKSAYNSLVEESKEDGQKKMNLIILLLQSFMRKHGNRVPFGKSVVFTSKHKK</sequence>
<evidence type="ECO:0000259" key="2">
    <source>
        <dbReference type="PROSITE" id="PS50222"/>
    </source>
</evidence>
<name>A0A5N5KAX2_9ROSI</name>
<dbReference type="SUPFAM" id="SSF47473">
    <property type="entry name" value="EF-hand"/>
    <property type="match status" value="1"/>
</dbReference>